<feature type="region of interest" description="Disordered" evidence="4">
    <location>
        <begin position="47"/>
        <end position="235"/>
    </location>
</feature>
<evidence type="ECO:0000256" key="1">
    <source>
        <dbReference type="ARBA" id="ARBA00022737"/>
    </source>
</evidence>
<evidence type="ECO:0000313" key="6">
    <source>
        <dbReference type="Proteomes" id="UP000235371"/>
    </source>
</evidence>
<gene>
    <name evidence="5" type="ORF">K444DRAFT_630284</name>
</gene>
<accession>A0A2J6T6C2</accession>
<dbReference type="GeneID" id="36591261"/>
<feature type="compositionally biased region" description="Gly residues" evidence="4">
    <location>
        <begin position="1438"/>
        <end position="1451"/>
    </location>
</feature>
<dbReference type="OrthoDB" id="194358at2759"/>
<dbReference type="Gene3D" id="1.25.40.20">
    <property type="entry name" value="Ankyrin repeat-containing domain"/>
    <property type="match status" value="4"/>
</dbReference>
<dbReference type="InterPro" id="IPR002110">
    <property type="entry name" value="Ankyrin_rpt"/>
</dbReference>
<organism evidence="5 6">
    <name type="scientific">Hyaloscypha bicolor E</name>
    <dbReference type="NCBI Taxonomy" id="1095630"/>
    <lineage>
        <taxon>Eukaryota</taxon>
        <taxon>Fungi</taxon>
        <taxon>Dikarya</taxon>
        <taxon>Ascomycota</taxon>
        <taxon>Pezizomycotina</taxon>
        <taxon>Leotiomycetes</taxon>
        <taxon>Helotiales</taxon>
        <taxon>Hyaloscyphaceae</taxon>
        <taxon>Hyaloscypha</taxon>
        <taxon>Hyaloscypha bicolor</taxon>
    </lineage>
</organism>
<feature type="compositionally biased region" description="Polar residues" evidence="4">
    <location>
        <begin position="107"/>
        <end position="121"/>
    </location>
</feature>
<proteinExistence type="predicted"/>
<feature type="compositionally biased region" description="Basic and acidic residues" evidence="4">
    <location>
        <begin position="199"/>
        <end position="235"/>
    </location>
</feature>
<evidence type="ECO:0000256" key="3">
    <source>
        <dbReference type="PROSITE-ProRule" id="PRU00023"/>
    </source>
</evidence>
<dbReference type="EMBL" id="KZ613817">
    <property type="protein sequence ID" value="PMD58566.1"/>
    <property type="molecule type" value="Genomic_DNA"/>
</dbReference>
<dbReference type="SUPFAM" id="SSF48403">
    <property type="entry name" value="Ankyrin repeat"/>
    <property type="match status" value="4"/>
</dbReference>
<reference evidence="5 6" key="1">
    <citation type="submission" date="2016-04" db="EMBL/GenBank/DDBJ databases">
        <title>A degradative enzymes factory behind the ericoid mycorrhizal symbiosis.</title>
        <authorList>
            <consortium name="DOE Joint Genome Institute"/>
            <person name="Martino E."/>
            <person name="Morin E."/>
            <person name="Grelet G."/>
            <person name="Kuo A."/>
            <person name="Kohler A."/>
            <person name="Daghino S."/>
            <person name="Barry K."/>
            <person name="Choi C."/>
            <person name="Cichocki N."/>
            <person name="Clum A."/>
            <person name="Copeland A."/>
            <person name="Hainaut M."/>
            <person name="Haridas S."/>
            <person name="Labutti K."/>
            <person name="Lindquist E."/>
            <person name="Lipzen A."/>
            <person name="Khouja H.-R."/>
            <person name="Murat C."/>
            <person name="Ohm R."/>
            <person name="Olson A."/>
            <person name="Spatafora J."/>
            <person name="Veneault-Fourrey C."/>
            <person name="Henrissat B."/>
            <person name="Grigoriev I."/>
            <person name="Martin F."/>
            <person name="Perotto S."/>
        </authorList>
    </citation>
    <scope>NUCLEOTIDE SEQUENCE [LARGE SCALE GENOMIC DNA]</scope>
    <source>
        <strain evidence="5 6">E</strain>
    </source>
</reference>
<evidence type="ECO:0000313" key="5">
    <source>
        <dbReference type="EMBL" id="PMD58566.1"/>
    </source>
</evidence>
<keyword evidence="2 3" id="KW-0040">ANK repeat</keyword>
<protein>
    <submittedName>
        <fullName evidence="5">Ankyrin</fullName>
    </submittedName>
</protein>
<dbReference type="InParanoid" id="A0A2J6T6C2"/>
<dbReference type="STRING" id="1095630.A0A2J6T6C2"/>
<dbReference type="Pfam" id="PF12796">
    <property type="entry name" value="Ank_2"/>
    <property type="match status" value="1"/>
</dbReference>
<feature type="compositionally biased region" description="Polar residues" evidence="4">
    <location>
        <begin position="183"/>
        <end position="196"/>
    </location>
</feature>
<dbReference type="PROSITE" id="PS50088">
    <property type="entry name" value="ANK_REPEAT"/>
    <property type="match status" value="1"/>
</dbReference>
<keyword evidence="6" id="KW-1185">Reference proteome</keyword>
<feature type="region of interest" description="Disordered" evidence="4">
    <location>
        <begin position="1305"/>
        <end position="1324"/>
    </location>
</feature>
<dbReference type="RefSeq" id="XP_024735470.1">
    <property type="nucleotide sequence ID" value="XM_024883184.1"/>
</dbReference>
<dbReference type="PANTHER" id="PTHR24123">
    <property type="entry name" value="ANKYRIN REPEAT-CONTAINING"/>
    <property type="match status" value="1"/>
</dbReference>
<feature type="compositionally biased region" description="Polar residues" evidence="4">
    <location>
        <begin position="63"/>
        <end position="72"/>
    </location>
</feature>
<name>A0A2J6T6C2_9HELO</name>
<dbReference type="PROSITE" id="PS50297">
    <property type="entry name" value="ANK_REP_REGION"/>
    <property type="match status" value="1"/>
</dbReference>
<keyword evidence="1" id="KW-0677">Repeat</keyword>
<feature type="region of interest" description="Disordered" evidence="4">
    <location>
        <begin position="1436"/>
        <end position="1458"/>
    </location>
</feature>
<dbReference type="PANTHER" id="PTHR24123:SF33">
    <property type="entry name" value="PROTEIN HOS4"/>
    <property type="match status" value="1"/>
</dbReference>
<sequence>MDEGLGPLTDNANTIHLPSFKQRSQIREEEIYNPVGHDTDVDIQYTRQWSPRPHEDYNPPTPHISQAYTASSYEEDSPPVRDIDRAYTPNPMPRFQGRGGEPGSMLRNVNINPTHTPSIRQRSSRPDNEYAPPVQDTTLEYAPNARRWSHRRGEEQGPIPRDVDANPMNTPNIRQWPRRSNEEYTSPAHNTNTTYEPSIMREPRSFAPNKRDSFRNSEDNKTAQEILNRNKEGKIEKRSSLSRMMMTKAKRTKFNQREIYRALLAVVNGQERGGPGVVQALMEQFQAEHGNINFVPQQKKSLGSLFKKGHEERSGLIEMAARGGNVEVVQLLSKNSDQTGLNNALEIAFRNRNAITDRNTTREDQMIRILVSRGADGSHTIGAAAAAGDETLLHMLLDGHPPVLALSEALPEAVAFRDTEICRRLTRMLLGKGADVNHSGGEAIFRATRLFDMHVLDMLLERRPHVPSLSRAFASALTQPDSSRRFEACQKLIRAGATGDEVSRGLAIALTTENQNIDFLKLILESASVDFEEGHALCLAVANNYQAHLKLMLEKRPNERTFDHAFEAALRLRNHRDQLKYCNILVGAGPPRDSCSKALFIAVTIQKDELCRIFLEKGASVDFSGGASITTAARSENVGILELLVGGEFQQPNNASLVPAFEVALSLPSPPAKKKKLIQLILDAGLQGPALDVALVNASKKGQEGLPMANLFLEYGASVNAHGGEALDICTRSGNLEFLQVLLHGQHRPSSEILSRIFKSALELDPKVRHLAIESIFRANMSVDLQVAAALDRLVQDRRPDMQTIGVLLSFHAPVNYENYRPLVTAGKAFNQTLLTLLLEHSRDATAPSVVFDALMKAEAFWGKRDAFTILTLLLENGAEGIAVDDALIKAVMDAQPGARHFEVTLLQHGANIDHKDGEALQIATERGEAALVRRMLQMKPTSESVSMAFPYAYVSKLPEANALAVIDSFVELSAEELYPDFMHPEIPEPPVFLCVKHYPNNLKILELTLNAGFHIDQAMSSESGKYTALYWSLVQGKKIEDRVLEFLISRGADLKNHPESLLHLAIETGRHRIVQCLAKEGTDIDLPNENDITPLSLATQKNDITSMQALLDASASANDGSLHDAARMVNADAIQLLLKNGHDPNFPCVRFDGRPPLFELCLQAPEYLKQTQATTQQKEKLAKRAIEALISGGAFVKDRLPQAGHRSLLFHALDSSNPHLTTKAFLECGQFRTINKDFNLFTDGEYTFSPTKYVEKGKCRGDNSQTQSLIKLLKDFKAIDRYWKNEGPQPPDYEDAPPHIVKAEEERKEAERRKKQEEEELRRRIEKEQRELAEARRKLAMEEEAAQAKAKREERAFRQRQAQEARIHDMNIAKENDRLKLKEAKDAHALKQAASMSQLRNDENEAEHRRRLKLIGERKSLAQSQEALHWAYTKGVEQGGAGPVGPGGRKALGMSGYKSNLDLGRRLQIEGSRIEEIDE</sequence>
<dbReference type="InterPro" id="IPR036770">
    <property type="entry name" value="Ankyrin_rpt-contain_sf"/>
</dbReference>
<dbReference type="SMART" id="SM00248">
    <property type="entry name" value="ANK"/>
    <property type="match status" value="9"/>
</dbReference>
<feature type="repeat" description="ANK" evidence="3">
    <location>
        <begin position="1058"/>
        <end position="1090"/>
    </location>
</feature>
<dbReference type="InterPro" id="IPR051165">
    <property type="entry name" value="Multifunctional_ANK_Repeat"/>
</dbReference>
<evidence type="ECO:0000256" key="2">
    <source>
        <dbReference type="ARBA" id="ARBA00023043"/>
    </source>
</evidence>
<evidence type="ECO:0000256" key="4">
    <source>
        <dbReference type="SAM" id="MobiDB-lite"/>
    </source>
</evidence>
<dbReference type="Proteomes" id="UP000235371">
    <property type="component" value="Unassembled WGS sequence"/>
</dbReference>